<feature type="domain" description="ZAD" evidence="13">
    <location>
        <begin position="7"/>
        <end position="77"/>
    </location>
</feature>
<evidence type="ECO:0000259" key="12">
    <source>
        <dbReference type="PROSITE" id="PS50157"/>
    </source>
</evidence>
<comment type="subcellular location">
    <subcellularLocation>
        <location evidence="1">Nucleus</location>
    </subcellularLocation>
</comment>
<feature type="domain" description="C2H2-type" evidence="12">
    <location>
        <begin position="418"/>
        <end position="445"/>
    </location>
</feature>
<comment type="similarity">
    <text evidence="8">Belongs to the snail C2H2-type zinc-finger protein family.</text>
</comment>
<dbReference type="Pfam" id="PF00096">
    <property type="entry name" value="zf-C2H2"/>
    <property type="match status" value="6"/>
</dbReference>
<evidence type="ECO:0000313" key="14">
    <source>
        <dbReference type="EnsemblMetazoa" id="AALFPA23_007578.P10102"/>
    </source>
</evidence>
<evidence type="ECO:0000256" key="9">
    <source>
        <dbReference type="PROSITE-ProRule" id="PRU00042"/>
    </source>
</evidence>
<evidence type="ECO:0008006" key="16">
    <source>
        <dbReference type="Google" id="ProtNLM"/>
    </source>
</evidence>
<feature type="domain" description="C2H2-type" evidence="12">
    <location>
        <begin position="303"/>
        <end position="330"/>
    </location>
</feature>
<dbReference type="PROSITE" id="PS51915">
    <property type="entry name" value="ZAD"/>
    <property type="match status" value="1"/>
</dbReference>
<proteinExistence type="inferred from homology"/>
<protein>
    <recommendedName>
        <fullName evidence="16">C2h2-type zn-finger protein</fullName>
    </recommendedName>
</protein>
<dbReference type="PANTHER" id="PTHR24388">
    <property type="entry name" value="ZINC FINGER PROTEIN"/>
    <property type="match status" value="1"/>
</dbReference>
<dbReference type="EnsemblMetazoa" id="AALFPA23_007578.R10102">
    <property type="protein sequence ID" value="AALFPA23_007578.P10102"/>
    <property type="gene ID" value="AALFPA23_007578"/>
</dbReference>
<keyword evidence="6" id="KW-0238">DNA-binding</keyword>
<feature type="binding site" evidence="10">
    <location>
        <position position="12"/>
    </location>
    <ligand>
        <name>Zn(2+)</name>
        <dbReference type="ChEBI" id="CHEBI:29105"/>
    </ligand>
</feature>
<evidence type="ECO:0000256" key="6">
    <source>
        <dbReference type="ARBA" id="ARBA00023125"/>
    </source>
</evidence>
<reference evidence="14" key="2">
    <citation type="submission" date="2025-05" db="UniProtKB">
        <authorList>
            <consortium name="EnsemblMetazoa"/>
        </authorList>
    </citation>
    <scope>IDENTIFICATION</scope>
    <source>
        <strain evidence="14">Foshan</strain>
    </source>
</reference>
<accession>A0ABM1YBD9</accession>
<dbReference type="PROSITE" id="PS00028">
    <property type="entry name" value="ZINC_FINGER_C2H2_1"/>
    <property type="match status" value="8"/>
</dbReference>
<dbReference type="GeneID" id="134289025"/>
<feature type="binding site" evidence="10">
    <location>
        <position position="50"/>
    </location>
    <ligand>
        <name>Zn(2+)</name>
        <dbReference type="ChEBI" id="CHEBI:29105"/>
    </ligand>
</feature>
<evidence type="ECO:0000256" key="10">
    <source>
        <dbReference type="PROSITE-ProRule" id="PRU01263"/>
    </source>
</evidence>
<feature type="domain" description="C2H2-type" evidence="12">
    <location>
        <begin position="391"/>
        <end position="413"/>
    </location>
</feature>
<dbReference type="SUPFAM" id="SSF57667">
    <property type="entry name" value="beta-beta-alpha zinc fingers"/>
    <property type="match status" value="5"/>
</dbReference>
<feature type="domain" description="C2H2-type" evidence="12">
    <location>
        <begin position="363"/>
        <end position="390"/>
    </location>
</feature>
<feature type="binding site" evidence="10">
    <location>
        <position position="53"/>
    </location>
    <ligand>
        <name>Zn(2+)</name>
        <dbReference type="ChEBI" id="CHEBI:29105"/>
    </ligand>
</feature>
<dbReference type="PROSITE" id="PS50157">
    <property type="entry name" value="ZINC_FINGER_C2H2_2"/>
    <property type="match status" value="8"/>
</dbReference>
<dbReference type="PANTHER" id="PTHR24388:SF54">
    <property type="entry name" value="PROTEIN ESCARGOT"/>
    <property type="match status" value="1"/>
</dbReference>
<evidence type="ECO:0000256" key="11">
    <source>
        <dbReference type="SAM" id="MobiDB-lite"/>
    </source>
</evidence>
<feature type="region of interest" description="Disordered" evidence="11">
    <location>
        <begin position="505"/>
        <end position="576"/>
    </location>
</feature>
<feature type="domain" description="C2H2-type" evidence="12">
    <location>
        <begin position="334"/>
        <end position="362"/>
    </location>
</feature>
<dbReference type="InterPro" id="IPR036236">
    <property type="entry name" value="Znf_C2H2_sf"/>
</dbReference>
<keyword evidence="2 10" id="KW-0479">Metal-binding</keyword>
<evidence type="ECO:0000256" key="2">
    <source>
        <dbReference type="ARBA" id="ARBA00022723"/>
    </source>
</evidence>
<keyword evidence="3" id="KW-0677">Repeat</keyword>
<feature type="binding site" evidence="10">
    <location>
        <position position="9"/>
    </location>
    <ligand>
        <name>Zn(2+)</name>
        <dbReference type="ChEBI" id="CHEBI:29105"/>
    </ligand>
</feature>
<dbReference type="RefSeq" id="XP_062710998.1">
    <property type="nucleotide sequence ID" value="XM_062855014.1"/>
</dbReference>
<keyword evidence="4 9" id="KW-0863">Zinc-finger</keyword>
<sequence>MLSNWRNWCRLCANECAVYKLESLDELNEITMRHFKFSLQELNDVCNCVCEECYNFINKLDRFKERCLQTSKMLVELSSACTEDDELLESDVQDLRFRFLSDSILTAADVEQEDKPLVPGMALAAQDDVPASSSFEQPVDTNDMVAQNLVELRIEKMSPGKRKKRMREEITLSDKEMENEKNDMLEHIVQEDRLLTDLPDTGFSELSSNVRLMHDSSDTDDNGENLQDDDYNMLDELDTDSETDIAEVYDANTDAKQKKSSSGGNSKPPLKTRCEICDKSFRTRSMYVLHLQTKHPDSEELSFACSSCPKRFPSERKAKMHELVHLPNEQKLVHPCKYCDKKFSKLVNVQAHIKAVHIGERPYICEECGKAFSTKGALKEHQITHSDEKPYQCAHCPKKFKNLPRLKTHEDTHNDTLYVCPHCGLQLNTKRTLKMHMVVHSDQKKFKCQYCGNEYKRSKALKNHLILHTGLRPYQCPFCEKTFANGSNCRSHKKKAHPQELAALEASGEHSRATNIPKLDQLQPKPHQMASLPGTQTAPPTAATALIQPPSSEDTSTTLPASTASQQQQHQQQATAATIIATASPSATSSTTTLVEVPSSSEELVLHRGVRLVTAYFHSQNEPPPLNILSTANIKQDDVPTGIVAAAAAAIGGRLQQSVMDQGRGVGFQPTLVIRQQEPRAAAVSPPTEQVQLTTVSEVVSLPPLQLISTNNL</sequence>
<keyword evidence="15" id="KW-1185">Reference proteome</keyword>
<reference evidence="15" key="1">
    <citation type="journal article" date="2015" name="Proc. Natl. Acad. Sci. U.S.A.">
        <title>Genome sequence of the Asian Tiger mosquito, Aedes albopictus, reveals insights into its biology, genetics, and evolution.</title>
        <authorList>
            <person name="Chen X.G."/>
            <person name="Jiang X."/>
            <person name="Gu J."/>
            <person name="Xu M."/>
            <person name="Wu Y."/>
            <person name="Deng Y."/>
            <person name="Zhang C."/>
            <person name="Bonizzoni M."/>
            <person name="Dermauw W."/>
            <person name="Vontas J."/>
            <person name="Armbruster P."/>
            <person name="Huang X."/>
            <person name="Yang Y."/>
            <person name="Zhang H."/>
            <person name="He W."/>
            <person name="Peng H."/>
            <person name="Liu Y."/>
            <person name="Wu K."/>
            <person name="Chen J."/>
            <person name="Lirakis M."/>
            <person name="Topalis P."/>
            <person name="Van Leeuwen T."/>
            <person name="Hall A.B."/>
            <person name="Jiang X."/>
            <person name="Thorpe C."/>
            <person name="Mueller R.L."/>
            <person name="Sun C."/>
            <person name="Waterhouse R.M."/>
            <person name="Yan G."/>
            <person name="Tu Z.J."/>
            <person name="Fang X."/>
            <person name="James A.A."/>
        </authorList>
    </citation>
    <scope>NUCLEOTIDE SEQUENCE [LARGE SCALE GENOMIC DNA]</scope>
    <source>
        <strain evidence="15">Foshan</strain>
    </source>
</reference>
<evidence type="ECO:0000256" key="5">
    <source>
        <dbReference type="ARBA" id="ARBA00022833"/>
    </source>
</evidence>
<dbReference type="SMART" id="SM00868">
    <property type="entry name" value="zf-AD"/>
    <property type="match status" value="1"/>
</dbReference>
<evidence type="ECO:0000256" key="7">
    <source>
        <dbReference type="ARBA" id="ARBA00023242"/>
    </source>
</evidence>
<keyword evidence="5 10" id="KW-0862">Zinc</keyword>
<feature type="domain" description="C2H2-type" evidence="12">
    <location>
        <begin position="272"/>
        <end position="300"/>
    </location>
</feature>
<dbReference type="SMART" id="SM00355">
    <property type="entry name" value="ZnF_C2H2"/>
    <property type="match status" value="8"/>
</dbReference>
<evidence type="ECO:0000256" key="1">
    <source>
        <dbReference type="ARBA" id="ARBA00004123"/>
    </source>
</evidence>
<dbReference type="InterPro" id="IPR050527">
    <property type="entry name" value="Snail/Krueppel_Znf"/>
</dbReference>
<evidence type="ECO:0000259" key="13">
    <source>
        <dbReference type="PROSITE" id="PS51915"/>
    </source>
</evidence>
<dbReference type="Proteomes" id="UP000069940">
    <property type="component" value="Unassembled WGS sequence"/>
</dbReference>
<organism evidence="14 15">
    <name type="scientific">Aedes albopictus</name>
    <name type="common">Asian tiger mosquito</name>
    <name type="synonym">Stegomyia albopicta</name>
    <dbReference type="NCBI Taxonomy" id="7160"/>
    <lineage>
        <taxon>Eukaryota</taxon>
        <taxon>Metazoa</taxon>
        <taxon>Ecdysozoa</taxon>
        <taxon>Arthropoda</taxon>
        <taxon>Hexapoda</taxon>
        <taxon>Insecta</taxon>
        <taxon>Pterygota</taxon>
        <taxon>Neoptera</taxon>
        <taxon>Endopterygota</taxon>
        <taxon>Diptera</taxon>
        <taxon>Nematocera</taxon>
        <taxon>Culicoidea</taxon>
        <taxon>Culicidae</taxon>
        <taxon>Culicinae</taxon>
        <taxon>Aedini</taxon>
        <taxon>Aedes</taxon>
        <taxon>Stegomyia</taxon>
    </lineage>
</organism>
<feature type="domain" description="C2H2-type" evidence="12">
    <location>
        <begin position="446"/>
        <end position="473"/>
    </location>
</feature>
<evidence type="ECO:0000256" key="8">
    <source>
        <dbReference type="ARBA" id="ARBA00037948"/>
    </source>
</evidence>
<evidence type="ECO:0000256" key="4">
    <source>
        <dbReference type="ARBA" id="ARBA00022771"/>
    </source>
</evidence>
<dbReference type="InterPro" id="IPR013087">
    <property type="entry name" value="Znf_C2H2_type"/>
</dbReference>
<name>A0ABM1YBD9_AEDAL</name>
<feature type="domain" description="C2H2-type" evidence="12">
    <location>
        <begin position="474"/>
        <end position="502"/>
    </location>
</feature>
<dbReference type="InterPro" id="IPR012934">
    <property type="entry name" value="Znf_AD"/>
</dbReference>
<feature type="compositionally biased region" description="Low complexity" evidence="11">
    <location>
        <begin position="535"/>
        <end position="550"/>
    </location>
</feature>
<feature type="region of interest" description="Disordered" evidence="11">
    <location>
        <begin position="251"/>
        <end position="271"/>
    </location>
</feature>
<feature type="compositionally biased region" description="Low complexity" evidence="11">
    <location>
        <begin position="560"/>
        <end position="576"/>
    </location>
</feature>
<dbReference type="Gene3D" id="3.40.1800.20">
    <property type="match status" value="1"/>
</dbReference>
<evidence type="ECO:0000313" key="15">
    <source>
        <dbReference type="Proteomes" id="UP000069940"/>
    </source>
</evidence>
<dbReference type="Gene3D" id="3.30.160.60">
    <property type="entry name" value="Classic Zinc Finger"/>
    <property type="match status" value="6"/>
</dbReference>
<keyword evidence="7" id="KW-0539">Nucleus</keyword>
<evidence type="ECO:0000256" key="3">
    <source>
        <dbReference type="ARBA" id="ARBA00022737"/>
    </source>
</evidence>